<dbReference type="OrthoDB" id="5384459at2759"/>
<sequence length="410" mass="45725">MRFARRSPSNIPNPGLPSILTLFPTDDQRSWQAFVSDSADRQIEEGLEIVPIERSNTSCGKTVSPDTDEKEVLSATLTLEETHSKPLPPLPKAAWLLFAREKWCQLPVKQRMVILLGVQLGLLLTICLSLLSIRTHSMEREDSSEISAESTMDSSKGTAIPVGSFALNLDFPRQQSSACLADNRESASWLCPSQAVILVQIESQEIVPKKRLLSLQSMHGQDMKVYGERPFMVSELVLDQIRDSERSDHAEVYAFRALYDRTVLVEESALSFVGSSKQSGPSKATARFPPNERPWLCYFNNTSVEGVFDTYQFATTIGNSTNEANFNATAVPSSSFPFRTQITEQWLANGTRAYCEQQTLTGGRLRATGAPKYFLNTTDISTVFDTSVHKQTERQTYIPENACSCQWIAQ</sequence>
<feature type="domain" description="DUF7820" evidence="2">
    <location>
        <begin position="158"/>
        <end position="330"/>
    </location>
</feature>
<name>A0A6A5UWK6_9PLEO</name>
<evidence type="ECO:0000313" key="3">
    <source>
        <dbReference type="EMBL" id="KAF1968162.1"/>
    </source>
</evidence>
<evidence type="ECO:0000256" key="1">
    <source>
        <dbReference type="SAM" id="Phobius"/>
    </source>
</evidence>
<organism evidence="3 4">
    <name type="scientific">Bimuria novae-zelandiae CBS 107.79</name>
    <dbReference type="NCBI Taxonomy" id="1447943"/>
    <lineage>
        <taxon>Eukaryota</taxon>
        <taxon>Fungi</taxon>
        <taxon>Dikarya</taxon>
        <taxon>Ascomycota</taxon>
        <taxon>Pezizomycotina</taxon>
        <taxon>Dothideomycetes</taxon>
        <taxon>Pleosporomycetidae</taxon>
        <taxon>Pleosporales</taxon>
        <taxon>Massarineae</taxon>
        <taxon>Didymosphaeriaceae</taxon>
        <taxon>Bimuria</taxon>
    </lineage>
</organism>
<dbReference type="Proteomes" id="UP000800036">
    <property type="component" value="Unassembled WGS sequence"/>
</dbReference>
<dbReference type="Pfam" id="PF25130">
    <property type="entry name" value="DUF7820"/>
    <property type="match status" value="1"/>
</dbReference>
<accession>A0A6A5UWK6</accession>
<dbReference type="AlphaFoldDB" id="A0A6A5UWK6"/>
<dbReference type="EMBL" id="ML976723">
    <property type="protein sequence ID" value="KAF1968162.1"/>
    <property type="molecule type" value="Genomic_DNA"/>
</dbReference>
<dbReference type="InterPro" id="IPR056722">
    <property type="entry name" value="DUF7820"/>
</dbReference>
<evidence type="ECO:0000313" key="4">
    <source>
        <dbReference type="Proteomes" id="UP000800036"/>
    </source>
</evidence>
<reference evidence="3" key="1">
    <citation type="journal article" date="2020" name="Stud. Mycol.">
        <title>101 Dothideomycetes genomes: a test case for predicting lifestyles and emergence of pathogens.</title>
        <authorList>
            <person name="Haridas S."/>
            <person name="Albert R."/>
            <person name="Binder M."/>
            <person name="Bloem J."/>
            <person name="Labutti K."/>
            <person name="Salamov A."/>
            <person name="Andreopoulos B."/>
            <person name="Baker S."/>
            <person name="Barry K."/>
            <person name="Bills G."/>
            <person name="Bluhm B."/>
            <person name="Cannon C."/>
            <person name="Castanera R."/>
            <person name="Culley D."/>
            <person name="Daum C."/>
            <person name="Ezra D."/>
            <person name="Gonzalez J."/>
            <person name="Henrissat B."/>
            <person name="Kuo A."/>
            <person name="Liang C."/>
            <person name="Lipzen A."/>
            <person name="Lutzoni F."/>
            <person name="Magnuson J."/>
            <person name="Mondo S."/>
            <person name="Nolan M."/>
            <person name="Ohm R."/>
            <person name="Pangilinan J."/>
            <person name="Park H.-J."/>
            <person name="Ramirez L."/>
            <person name="Alfaro M."/>
            <person name="Sun H."/>
            <person name="Tritt A."/>
            <person name="Yoshinaga Y."/>
            <person name="Zwiers L.-H."/>
            <person name="Turgeon B."/>
            <person name="Goodwin S."/>
            <person name="Spatafora J."/>
            <person name="Crous P."/>
            <person name="Grigoriev I."/>
        </authorList>
    </citation>
    <scope>NUCLEOTIDE SEQUENCE</scope>
    <source>
        <strain evidence="3">CBS 107.79</strain>
    </source>
</reference>
<proteinExistence type="predicted"/>
<protein>
    <recommendedName>
        <fullName evidence="2">DUF7820 domain-containing protein</fullName>
    </recommendedName>
</protein>
<dbReference type="PANTHER" id="PTHR42078">
    <property type="entry name" value="GLUCAN 1, 4-ALPHA-GLUCOSIDASE"/>
    <property type="match status" value="1"/>
</dbReference>
<keyword evidence="1" id="KW-0812">Transmembrane</keyword>
<keyword evidence="1" id="KW-1133">Transmembrane helix</keyword>
<dbReference type="PANTHER" id="PTHR42078:SF1">
    <property type="entry name" value="GLUCAN 1, 4-ALPHA-GLUCOSIDASE"/>
    <property type="match status" value="1"/>
</dbReference>
<keyword evidence="4" id="KW-1185">Reference proteome</keyword>
<gene>
    <name evidence="3" type="ORF">BU23DRAFT_267872</name>
</gene>
<keyword evidence="1" id="KW-0472">Membrane</keyword>
<feature type="transmembrane region" description="Helical" evidence="1">
    <location>
        <begin position="112"/>
        <end position="133"/>
    </location>
</feature>
<evidence type="ECO:0000259" key="2">
    <source>
        <dbReference type="Pfam" id="PF25130"/>
    </source>
</evidence>